<dbReference type="SUPFAM" id="SSF49363">
    <property type="entry name" value="Purple acid phosphatase, N-terminal domain"/>
    <property type="match status" value="1"/>
</dbReference>
<evidence type="ECO:0000313" key="4">
    <source>
        <dbReference type="EMBL" id="UYQ95872.1"/>
    </source>
</evidence>
<sequence>MHNRRNFLGDIAKAGLIGLMPSTLKHEYVKAPAGIRFLTPPYLQCLTNDSVIIRWITDAPASSWVEYGESTTDRKALPEAELGLLAANTRVHQVVLKGLQPGTRYAYRVCSKQIVDFQPYLMTWGDTANSEVFHFTTPAIGAGEVSWIVLNDIHDRPASFAHLMQHNGKDPYDFVFLNGDMFDFQTDEQQLIDHLLTPVTSLFASQTPFMLARGNHETRGKYARQLPEYFNNPGNQYYFSFTRGPVHFIVLDTGEDKADDHAEYSQLVAFDDYRERQAHWLEQALQRPEFLKAPFRVVMMHIPVFHSGEGHGSMHCRQLFHPLFNKAGIDLMICGHTHRYGVHPADPATHHYPIVIGGGPKEGRRTLIKVTADRRKLQLRMLGDDGTEVGQYEVKATR</sequence>
<dbReference type="PANTHER" id="PTHR22953:SF153">
    <property type="entry name" value="PURPLE ACID PHOSPHATASE"/>
    <property type="match status" value="1"/>
</dbReference>
<dbReference type="RefSeq" id="WP_264283545.1">
    <property type="nucleotide sequence ID" value="NZ_CP107006.1"/>
</dbReference>
<accession>A0ABY6JBB8</accession>
<dbReference type="InterPro" id="IPR008963">
    <property type="entry name" value="Purple_acid_Pase-like_N"/>
</dbReference>
<evidence type="ECO:0000259" key="2">
    <source>
        <dbReference type="Pfam" id="PF00149"/>
    </source>
</evidence>
<dbReference type="Gene3D" id="3.60.21.10">
    <property type="match status" value="1"/>
</dbReference>
<protein>
    <submittedName>
        <fullName evidence="4">Metallophosphoesterase family protein</fullName>
    </submittedName>
</protein>
<feature type="domain" description="Calcineurin-like phosphoesterase" evidence="2">
    <location>
        <begin position="148"/>
        <end position="340"/>
    </location>
</feature>
<dbReference type="InterPro" id="IPR003961">
    <property type="entry name" value="FN3_dom"/>
</dbReference>
<dbReference type="SUPFAM" id="SSF56300">
    <property type="entry name" value="Metallo-dependent phosphatases"/>
    <property type="match status" value="1"/>
</dbReference>
<keyword evidence="1" id="KW-0732">Signal</keyword>
<dbReference type="InterPro" id="IPR039331">
    <property type="entry name" value="PAPs-like"/>
</dbReference>
<reference evidence="4" key="1">
    <citation type="submission" date="2022-10" db="EMBL/GenBank/DDBJ databases">
        <title>Chitinophaga sp. nov., isolated from soil.</title>
        <authorList>
            <person name="Jeon C.O."/>
        </authorList>
    </citation>
    <scope>NUCLEOTIDE SEQUENCE</scope>
    <source>
        <strain evidence="4">R8</strain>
    </source>
</reference>
<dbReference type="Pfam" id="PF00149">
    <property type="entry name" value="Metallophos"/>
    <property type="match status" value="1"/>
</dbReference>
<dbReference type="InterPro" id="IPR004843">
    <property type="entry name" value="Calcineurin-like_PHP"/>
</dbReference>
<dbReference type="InterPro" id="IPR015914">
    <property type="entry name" value="PAPs_N"/>
</dbReference>
<dbReference type="InterPro" id="IPR029052">
    <property type="entry name" value="Metallo-depent_PP-like"/>
</dbReference>
<gene>
    <name evidence="4" type="ORF">MKQ68_12255</name>
</gene>
<evidence type="ECO:0000256" key="1">
    <source>
        <dbReference type="ARBA" id="ARBA00022729"/>
    </source>
</evidence>
<dbReference type="Proteomes" id="UP001162741">
    <property type="component" value="Chromosome"/>
</dbReference>
<proteinExistence type="predicted"/>
<name>A0ABY6JBB8_9BACT</name>
<organism evidence="4 5">
    <name type="scientific">Chitinophaga horti</name>
    <dbReference type="NCBI Taxonomy" id="2920382"/>
    <lineage>
        <taxon>Bacteria</taxon>
        <taxon>Pseudomonadati</taxon>
        <taxon>Bacteroidota</taxon>
        <taxon>Chitinophagia</taxon>
        <taxon>Chitinophagales</taxon>
        <taxon>Chitinophagaceae</taxon>
        <taxon>Chitinophaga</taxon>
    </lineage>
</organism>
<evidence type="ECO:0000259" key="3">
    <source>
        <dbReference type="Pfam" id="PF16656"/>
    </source>
</evidence>
<keyword evidence="5" id="KW-1185">Reference proteome</keyword>
<evidence type="ECO:0000313" key="5">
    <source>
        <dbReference type="Proteomes" id="UP001162741"/>
    </source>
</evidence>
<dbReference type="Pfam" id="PF16656">
    <property type="entry name" value="Pur_ac_phosph_N"/>
    <property type="match status" value="1"/>
</dbReference>
<dbReference type="PANTHER" id="PTHR22953">
    <property type="entry name" value="ACID PHOSPHATASE RELATED"/>
    <property type="match status" value="1"/>
</dbReference>
<dbReference type="CDD" id="cd00063">
    <property type="entry name" value="FN3"/>
    <property type="match status" value="1"/>
</dbReference>
<dbReference type="EMBL" id="CP107006">
    <property type="protein sequence ID" value="UYQ95872.1"/>
    <property type="molecule type" value="Genomic_DNA"/>
</dbReference>
<feature type="domain" description="Purple acid phosphatase N-terminal" evidence="3">
    <location>
        <begin position="47"/>
        <end position="137"/>
    </location>
</feature>
<dbReference type="Gene3D" id="2.60.40.380">
    <property type="entry name" value="Purple acid phosphatase-like, N-terminal"/>
    <property type="match status" value="1"/>
</dbReference>